<dbReference type="AlphaFoldDB" id="A0A1Q2HVH5"/>
<evidence type="ECO:0000256" key="2">
    <source>
        <dbReference type="ARBA" id="ARBA00022448"/>
    </source>
</evidence>
<dbReference type="GO" id="GO:0031460">
    <property type="term" value="P:glycine betaine transport"/>
    <property type="evidence" value="ECO:0007669"/>
    <property type="project" value="TreeGrafter"/>
</dbReference>
<evidence type="ECO:0000256" key="3">
    <source>
        <dbReference type="ARBA" id="ARBA00022692"/>
    </source>
</evidence>
<dbReference type="PANTHER" id="PTHR30177:SF4">
    <property type="entry name" value="OSMOPROTECTANT IMPORT PERMEASE PROTEIN OSMW"/>
    <property type="match status" value="1"/>
</dbReference>
<dbReference type="GO" id="GO:0005886">
    <property type="term" value="C:plasma membrane"/>
    <property type="evidence" value="ECO:0007669"/>
    <property type="project" value="UniProtKB-SubCell"/>
</dbReference>
<gene>
    <name evidence="8" type="primary">opuBB2</name>
    <name evidence="8" type="ORF">CGLAU_04295</name>
</gene>
<name>A0A1Q2HVH5_9CORY</name>
<dbReference type="InterPro" id="IPR051204">
    <property type="entry name" value="ABC_transp_perm/SBD"/>
</dbReference>
<evidence type="ECO:0000256" key="4">
    <source>
        <dbReference type="ARBA" id="ARBA00022989"/>
    </source>
</evidence>
<feature type="transmembrane region" description="Helical" evidence="6">
    <location>
        <begin position="181"/>
        <end position="202"/>
    </location>
</feature>
<feature type="domain" description="ABC transmembrane type-1" evidence="7">
    <location>
        <begin position="17"/>
        <end position="203"/>
    </location>
</feature>
<dbReference type="SUPFAM" id="SSF161098">
    <property type="entry name" value="MetI-like"/>
    <property type="match status" value="1"/>
</dbReference>
<keyword evidence="2 6" id="KW-0813">Transport</keyword>
<dbReference type="InterPro" id="IPR000515">
    <property type="entry name" value="MetI-like"/>
</dbReference>
<accession>A0A1Q2HVH5</accession>
<feature type="transmembrane region" description="Helical" evidence="6">
    <location>
        <begin position="20"/>
        <end position="40"/>
    </location>
</feature>
<proteinExistence type="inferred from homology"/>
<organism evidence="8 9">
    <name type="scientific">Corynebacterium glaucum</name>
    <dbReference type="NCBI Taxonomy" id="187491"/>
    <lineage>
        <taxon>Bacteria</taxon>
        <taxon>Bacillati</taxon>
        <taxon>Actinomycetota</taxon>
        <taxon>Actinomycetes</taxon>
        <taxon>Mycobacteriales</taxon>
        <taxon>Corynebacteriaceae</taxon>
        <taxon>Corynebacterium</taxon>
    </lineage>
</organism>
<dbReference type="Pfam" id="PF00528">
    <property type="entry name" value="BPD_transp_1"/>
    <property type="match status" value="1"/>
</dbReference>
<evidence type="ECO:0000256" key="5">
    <source>
        <dbReference type="ARBA" id="ARBA00023136"/>
    </source>
</evidence>
<protein>
    <submittedName>
        <fullName evidence="8">Choline transport system permease protein OpuBB</fullName>
    </submittedName>
</protein>
<dbReference type="KEGG" id="cgv:CGLAU_04295"/>
<dbReference type="RefSeq" id="WP_095659616.1">
    <property type="nucleotide sequence ID" value="NZ_CP019688.1"/>
</dbReference>
<reference evidence="8 9" key="1">
    <citation type="submission" date="2016-12" db="EMBL/GenBank/DDBJ databases">
        <authorList>
            <person name="Song W.-J."/>
            <person name="Kurnit D.M."/>
        </authorList>
    </citation>
    <scope>NUCLEOTIDE SEQUENCE [LARGE SCALE GENOMIC DNA]</scope>
    <source>
        <strain evidence="8 9">DSM 30827</strain>
    </source>
</reference>
<evidence type="ECO:0000256" key="1">
    <source>
        <dbReference type="ARBA" id="ARBA00004141"/>
    </source>
</evidence>
<keyword evidence="9" id="KW-1185">Reference proteome</keyword>
<feature type="transmembrane region" description="Helical" evidence="6">
    <location>
        <begin position="79"/>
        <end position="98"/>
    </location>
</feature>
<evidence type="ECO:0000256" key="6">
    <source>
        <dbReference type="RuleBase" id="RU363032"/>
    </source>
</evidence>
<dbReference type="EMBL" id="CP019688">
    <property type="protein sequence ID" value="AQQ14833.1"/>
    <property type="molecule type" value="Genomic_DNA"/>
</dbReference>
<dbReference type="Gene3D" id="1.10.3720.10">
    <property type="entry name" value="MetI-like"/>
    <property type="match status" value="1"/>
</dbReference>
<feature type="transmembrane region" description="Helical" evidence="6">
    <location>
        <begin position="52"/>
        <end position="73"/>
    </location>
</feature>
<dbReference type="InterPro" id="IPR035906">
    <property type="entry name" value="MetI-like_sf"/>
</dbReference>
<comment type="similarity">
    <text evidence="6">Belongs to the binding-protein-dependent transport system permease family.</text>
</comment>
<dbReference type="GO" id="GO:0055085">
    <property type="term" value="P:transmembrane transport"/>
    <property type="evidence" value="ECO:0007669"/>
    <property type="project" value="InterPro"/>
</dbReference>
<evidence type="ECO:0000259" key="7">
    <source>
        <dbReference type="PROSITE" id="PS50928"/>
    </source>
</evidence>
<sequence length="214" mass="22282">MNWHWLSANSGRIAELTWMHLKIALPAIVLAFLIAVPLGWAAHRFPAAREAVVVATGLIFVVPSLAMFILMPLVLGTSILSPLNVVVALTLYGIALMVRAAADAFDAVPSAVRQSATAAGYAPARRVFAVDLPLAGPGLLSGIRVVAASTISLVSVGALIGVPSLGTLFTEGFQRSFPTQIMAGIIGTILLAIIIDVALVLLGRVAMPWASRVG</sequence>
<dbReference type="Proteomes" id="UP000217209">
    <property type="component" value="Chromosome"/>
</dbReference>
<feature type="transmembrane region" description="Helical" evidence="6">
    <location>
        <begin position="145"/>
        <end position="169"/>
    </location>
</feature>
<keyword evidence="4 6" id="KW-1133">Transmembrane helix</keyword>
<comment type="subcellular location">
    <subcellularLocation>
        <location evidence="6">Cell membrane</location>
        <topology evidence="6">Multi-pass membrane protein</topology>
    </subcellularLocation>
    <subcellularLocation>
        <location evidence="1">Membrane</location>
        <topology evidence="1">Multi-pass membrane protein</topology>
    </subcellularLocation>
</comment>
<evidence type="ECO:0000313" key="8">
    <source>
        <dbReference type="EMBL" id="AQQ14833.1"/>
    </source>
</evidence>
<dbReference type="PANTHER" id="PTHR30177">
    <property type="entry name" value="GLYCINE BETAINE/L-PROLINE TRANSPORT SYSTEM PERMEASE PROTEIN PROW"/>
    <property type="match status" value="1"/>
</dbReference>
<evidence type="ECO:0000313" key="9">
    <source>
        <dbReference type="Proteomes" id="UP000217209"/>
    </source>
</evidence>
<keyword evidence="3 6" id="KW-0812">Transmembrane</keyword>
<keyword evidence="5 6" id="KW-0472">Membrane</keyword>
<dbReference type="OrthoDB" id="3233284at2"/>
<dbReference type="PROSITE" id="PS50928">
    <property type="entry name" value="ABC_TM1"/>
    <property type="match status" value="1"/>
</dbReference>